<keyword evidence="2 4" id="KW-0479">Metal-binding</keyword>
<dbReference type="GO" id="GO:0046872">
    <property type="term" value="F:metal ion binding"/>
    <property type="evidence" value="ECO:0007669"/>
    <property type="project" value="UniProtKB-KW"/>
</dbReference>
<organism evidence="5 6">
    <name type="scientific">Portibacter lacus</name>
    <dbReference type="NCBI Taxonomy" id="1099794"/>
    <lineage>
        <taxon>Bacteria</taxon>
        <taxon>Pseudomonadati</taxon>
        <taxon>Bacteroidota</taxon>
        <taxon>Saprospiria</taxon>
        <taxon>Saprospirales</taxon>
        <taxon>Haliscomenobacteraceae</taxon>
        <taxon>Portibacter</taxon>
    </lineage>
</organism>
<dbReference type="PIRSF" id="PIRSF004846">
    <property type="entry name" value="ModA"/>
    <property type="match status" value="1"/>
</dbReference>
<dbReference type="GO" id="GO:0030973">
    <property type="term" value="F:molybdate ion binding"/>
    <property type="evidence" value="ECO:0007669"/>
    <property type="project" value="TreeGrafter"/>
</dbReference>
<proteinExistence type="inferred from homology"/>
<dbReference type="GO" id="GO:0015689">
    <property type="term" value="P:molybdate ion transport"/>
    <property type="evidence" value="ECO:0007669"/>
    <property type="project" value="InterPro"/>
</dbReference>
<evidence type="ECO:0000256" key="1">
    <source>
        <dbReference type="ARBA" id="ARBA00009175"/>
    </source>
</evidence>
<evidence type="ECO:0000256" key="4">
    <source>
        <dbReference type="PIRSR" id="PIRSR004846-1"/>
    </source>
</evidence>
<dbReference type="PANTHER" id="PTHR30632">
    <property type="entry name" value="MOLYBDATE-BINDING PERIPLASMIC PROTEIN"/>
    <property type="match status" value="1"/>
</dbReference>
<dbReference type="AlphaFoldDB" id="A0AA37SPI9"/>
<accession>A0AA37SPI9</accession>
<dbReference type="InterPro" id="IPR005950">
    <property type="entry name" value="ModA"/>
</dbReference>
<evidence type="ECO:0000313" key="5">
    <source>
        <dbReference type="EMBL" id="GLR16398.1"/>
    </source>
</evidence>
<feature type="binding site" evidence="4">
    <location>
        <position position="172"/>
    </location>
    <ligand>
        <name>molybdate</name>
        <dbReference type="ChEBI" id="CHEBI:36264"/>
    </ligand>
</feature>
<keyword evidence="6" id="KW-1185">Reference proteome</keyword>
<reference evidence="5" key="1">
    <citation type="journal article" date="2014" name="Int. J. Syst. Evol. Microbiol.">
        <title>Complete genome sequence of Corynebacterium casei LMG S-19264T (=DSM 44701T), isolated from a smear-ripened cheese.</title>
        <authorList>
            <consortium name="US DOE Joint Genome Institute (JGI-PGF)"/>
            <person name="Walter F."/>
            <person name="Albersmeier A."/>
            <person name="Kalinowski J."/>
            <person name="Ruckert C."/>
        </authorList>
    </citation>
    <scope>NUCLEOTIDE SEQUENCE</scope>
    <source>
        <strain evidence="5">NBRC 108769</strain>
    </source>
</reference>
<reference evidence="5" key="2">
    <citation type="submission" date="2023-01" db="EMBL/GenBank/DDBJ databases">
        <title>Draft genome sequence of Portibacter lacus strain NBRC 108769.</title>
        <authorList>
            <person name="Sun Q."/>
            <person name="Mori K."/>
        </authorList>
    </citation>
    <scope>NUCLEOTIDE SEQUENCE</scope>
    <source>
        <strain evidence="5">NBRC 108769</strain>
    </source>
</reference>
<dbReference type="RefSeq" id="WP_235293204.1">
    <property type="nucleotide sequence ID" value="NZ_BSOH01000005.1"/>
</dbReference>
<evidence type="ECO:0000256" key="2">
    <source>
        <dbReference type="ARBA" id="ARBA00022723"/>
    </source>
</evidence>
<gene>
    <name evidence="5" type="ORF">GCM10007940_10130</name>
</gene>
<evidence type="ECO:0000256" key="3">
    <source>
        <dbReference type="ARBA" id="ARBA00022729"/>
    </source>
</evidence>
<dbReference type="NCBIfam" id="TIGR01256">
    <property type="entry name" value="modA"/>
    <property type="match status" value="1"/>
</dbReference>
<comment type="similarity">
    <text evidence="1">Belongs to the bacterial solute-binding protein ModA family.</text>
</comment>
<dbReference type="EMBL" id="BSOH01000005">
    <property type="protein sequence ID" value="GLR16398.1"/>
    <property type="molecule type" value="Genomic_DNA"/>
</dbReference>
<dbReference type="Gene3D" id="3.40.190.10">
    <property type="entry name" value="Periplasmic binding protein-like II"/>
    <property type="match status" value="2"/>
</dbReference>
<evidence type="ECO:0000313" key="6">
    <source>
        <dbReference type="Proteomes" id="UP001156666"/>
    </source>
</evidence>
<dbReference type="PANTHER" id="PTHR30632:SF0">
    <property type="entry name" value="SULFATE-BINDING PROTEIN"/>
    <property type="match status" value="1"/>
</dbReference>
<keyword evidence="4" id="KW-0500">Molybdenum</keyword>
<dbReference type="Proteomes" id="UP001156666">
    <property type="component" value="Unassembled WGS sequence"/>
</dbReference>
<sequence>MFVNVSKEIYVLFLLFLLMWSCDSNSASDSLLMYCAAGMKPVIQEVNNNFYKETGIKIDVQYAGSGTLLSNVRISKQGDIYLSADDSYIKEAEQYDLIKEKKAIAHIKPVIVVQAGNPKSINSLEDLLREDVTFVLANPDAASIGRQTEIILNEYRDFRSFEQKAIAFMPTVNEVLNTVKLGTSDAGIVWDANAVQYDEVEMIRDPFLDQYEHTITIGVLKISSHSEDAMKFINYLSSEKQGGKVMSKVGYEIVQ</sequence>
<dbReference type="InterPro" id="IPR050682">
    <property type="entry name" value="ModA/WtpA"/>
</dbReference>
<comment type="caution">
    <text evidence="5">The sequence shown here is derived from an EMBL/GenBank/DDBJ whole genome shotgun (WGS) entry which is preliminary data.</text>
</comment>
<name>A0AA37SPI9_9BACT</name>
<keyword evidence="3" id="KW-0732">Signal</keyword>
<dbReference type="SUPFAM" id="SSF53850">
    <property type="entry name" value="Periplasmic binding protein-like II"/>
    <property type="match status" value="1"/>
</dbReference>
<protein>
    <submittedName>
        <fullName evidence="5">ABC transporter substrate-binding protein</fullName>
    </submittedName>
</protein>
<feature type="binding site" evidence="4">
    <location>
        <position position="65"/>
    </location>
    <ligand>
        <name>molybdate</name>
        <dbReference type="ChEBI" id="CHEBI:36264"/>
    </ligand>
</feature>
<dbReference type="Pfam" id="PF13531">
    <property type="entry name" value="SBP_bac_11"/>
    <property type="match status" value="1"/>
</dbReference>